<gene>
    <name evidence="5" type="ORF">CK621_00495</name>
</gene>
<keyword evidence="1" id="KW-0812">Transmembrane</keyword>
<dbReference type="SMART" id="SM00267">
    <property type="entry name" value="GGDEF"/>
    <property type="match status" value="1"/>
</dbReference>
<dbReference type="InterPro" id="IPR001633">
    <property type="entry name" value="EAL_dom"/>
</dbReference>
<evidence type="ECO:0000256" key="1">
    <source>
        <dbReference type="SAM" id="Phobius"/>
    </source>
</evidence>
<protein>
    <recommendedName>
        <fullName evidence="7">EAL domain-containing protein</fullName>
    </recommendedName>
</protein>
<evidence type="ECO:0000259" key="2">
    <source>
        <dbReference type="PROSITE" id="PS50112"/>
    </source>
</evidence>
<dbReference type="InterPro" id="IPR035965">
    <property type="entry name" value="PAS-like_dom_sf"/>
</dbReference>
<dbReference type="SUPFAM" id="SSF141868">
    <property type="entry name" value="EAL domain-like"/>
    <property type="match status" value="1"/>
</dbReference>
<evidence type="ECO:0008006" key="7">
    <source>
        <dbReference type="Google" id="ProtNLM"/>
    </source>
</evidence>
<dbReference type="PROSITE" id="PS50112">
    <property type="entry name" value="PAS"/>
    <property type="match status" value="1"/>
</dbReference>
<dbReference type="Pfam" id="PF00563">
    <property type="entry name" value="EAL"/>
    <property type="match status" value="1"/>
</dbReference>
<dbReference type="PANTHER" id="PTHR44757:SF2">
    <property type="entry name" value="BIOFILM ARCHITECTURE MAINTENANCE PROTEIN MBAA"/>
    <property type="match status" value="1"/>
</dbReference>
<accession>A0A2A2B1W6</accession>
<dbReference type="PANTHER" id="PTHR44757">
    <property type="entry name" value="DIGUANYLATE CYCLASE DGCP"/>
    <property type="match status" value="1"/>
</dbReference>
<evidence type="ECO:0000259" key="3">
    <source>
        <dbReference type="PROSITE" id="PS50883"/>
    </source>
</evidence>
<proteinExistence type="predicted"/>
<dbReference type="Proteomes" id="UP000218439">
    <property type="component" value="Unassembled WGS sequence"/>
</dbReference>
<dbReference type="PROSITE" id="PS50887">
    <property type="entry name" value="GGDEF"/>
    <property type="match status" value="1"/>
</dbReference>
<dbReference type="SMART" id="SM00052">
    <property type="entry name" value="EAL"/>
    <property type="match status" value="1"/>
</dbReference>
<feature type="transmembrane region" description="Helical" evidence="1">
    <location>
        <begin position="281"/>
        <end position="302"/>
    </location>
</feature>
<dbReference type="Pfam" id="PF13188">
    <property type="entry name" value="PAS_8"/>
    <property type="match status" value="1"/>
</dbReference>
<dbReference type="InterPro" id="IPR029787">
    <property type="entry name" value="Nucleotide_cyclase"/>
</dbReference>
<sequence>MSPPITPLSPAPPPTQSLGLLRTLYRLAGLMVTVAVLVALFWLHKHSSLLQQQAVQAQAQAQALRYAYALQISAQGYVRMLHSIQARLSGNPAQDTALLQTQWDAAQQNSSLINASTLRLLPAPPTDLAVLPPDDAALWAAARQPLTPMPQALARPEGLTLFTPALHQTAAGPQHQLLALDLRYDSWLREVQRNLGLDPSLPQGLYLEQAPSAQQGDSGKPSTWPEQQWRQEQLHTRLTILDQSLELVFTAPPPGSAVGADSLPTATTPANSAHDAGQYVLWPPVLIALLALLLYLLLRAWLMRRAQLQMQRWREYASDSREHYLALINHPLLAVAEVEGAAGQFISVSPRLAQLLGYSQDSMQRLTLASLAHPEDVQRLHQPQALQQQQAGDTRYRYGRIANLRLLHSLGHVVWVDLLEISPQEPHAASALQGHRLVIMRDQSETRTLQAQLNRRIQRQAAILEQVPLGLCILDSQMRIQFMNQGFKRISQLKAPMPESLEEWWQCAIADVGLRQSARARWDAQLARAIAGNGIVRPVEISLQPAWAASQDVNAVGGLSVTLELSALVLDDQMVLTLVDVSAHKRAQHALQLQALYDRISSLPNRFLLLDRLQQALQGAVQQQYGALLLLDVAPLSEAHNLQEHSWAAPMVREVAARLKACCPLGQTLAHTGPGQFALLINTATPHGSEAMRQSKDLGYTILHAMQAPFRHSGQSIALKAFLGIVLFHGQSSESANTLWQHAHQALEQAHRQQLKEPCFFDPDMQAAVNANALLEESIRTGIAMQQFVLYLQPQVRNHQLTGAEVLLRWRSGQGQEVIEPEQFLATAEHSNLIVPLGHWVLAQACRLLATWAQHPRTASLSLSINISAKQFWQDNFATMVLQTIASTSAPAHRLVLELTEEVLQHDLAQSIACIRQLRAYGVGFALDGFGRGESSLKLLQQLPLDEVGIDYRIVRDLGSATQNARTVHGIVQLCHNLGIRAMAKGVEEAAQVEILKSYDCYHWQGYFISKPLPVGEFESQFIHGAQT</sequence>
<dbReference type="InterPro" id="IPR000014">
    <property type="entry name" value="PAS"/>
</dbReference>
<name>A0A2A2B1W6_9BURK</name>
<dbReference type="SMART" id="SM00091">
    <property type="entry name" value="PAS"/>
    <property type="match status" value="2"/>
</dbReference>
<dbReference type="Gene3D" id="3.30.70.270">
    <property type="match status" value="1"/>
</dbReference>
<dbReference type="NCBIfam" id="TIGR00229">
    <property type="entry name" value="sensory_box"/>
    <property type="match status" value="1"/>
</dbReference>
<evidence type="ECO:0000259" key="4">
    <source>
        <dbReference type="PROSITE" id="PS50887"/>
    </source>
</evidence>
<dbReference type="PROSITE" id="PS50883">
    <property type="entry name" value="EAL"/>
    <property type="match status" value="1"/>
</dbReference>
<dbReference type="InterPro" id="IPR052155">
    <property type="entry name" value="Biofilm_reg_signaling"/>
</dbReference>
<organism evidence="5 6">
    <name type="scientific">Vandammella animalimorsus</name>
    <dbReference type="NCBI Taxonomy" id="2029117"/>
    <lineage>
        <taxon>Bacteria</taxon>
        <taxon>Pseudomonadati</taxon>
        <taxon>Pseudomonadota</taxon>
        <taxon>Betaproteobacteria</taxon>
        <taxon>Burkholderiales</taxon>
        <taxon>Comamonadaceae</taxon>
        <taxon>Vandammella</taxon>
    </lineage>
</organism>
<feature type="transmembrane region" description="Helical" evidence="1">
    <location>
        <begin position="24"/>
        <end position="43"/>
    </location>
</feature>
<dbReference type="CDD" id="cd01948">
    <property type="entry name" value="EAL"/>
    <property type="match status" value="1"/>
</dbReference>
<keyword evidence="1" id="KW-1133">Transmembrane helix</keyword>
<feature type="domain" description="GGDEF" evidence="4">
    <location>
        <begin position="624"/>
        <end position="763"/>
    </location>
</feature>
<dbReference type="Pfam" id="PF00990">
    <property type="entry name" value="GGDEF"/>
    <property type="match status" value="1"/>
</dbReference>
<feature type="domain" description="PAS" evidence="2">
    <location>
        <begin position="343"/>
        <end position="393"/>
    </location>
</feature>
<keyword evidence="1" id="KW-0472">Membrane</keyword>
<dbReference type="AlphaFoldDB" id="A0A2A2B1W6"/>
<dbReference type="InterPro" id="IPR043128">
    <property type="entry name" value="Rev_trsase/Diguanyl_cyclase"/>
</dbReference>
<reference evidence="5 6" key="1">
    <citation type="submission" date="2017-08" db="EMBL/GenBank/DDBJ databases">
        <title>WGS of Clinical strains of the CDC Group NO-1 linked to zoonotic infections in humans.</title>
        <authorList>
            <person name="Bernier A.-M."/>
            <person name="Bernard K."/>
        </authorList>
    </citation>
    <scope>NUCLEOTIDE SEQUENCE [LARGE SCALE GENOMIC DNA]</scope>
    <source>
        <strain evidence="5 6">NML120219</strain>
    </source>
</reference>
<dbReference type="CDD" id="cd00130">
    <property type="entry name" value="PAS"/>
    <property type="match status" value="1"/>
</dbReference>
<dbReference type="Gene3D" id="3.20.20.450">
    <property type="entry name" value="EAL domain"/>
    <property type="match status" value="1"/>
</dbReference>
<dbReference type="Gene3D" id="3.30.450.20">
    <property type="entry name" value="PAS domain"/>
    <property type="match status" value="2"/>
</dbReference>
<dbReference type="InterPro" id="IPR035919">
    <property type="entry name" value="EAL_sf"/>
</dbReference>
<dbReference type="EMBL" id="NSJE01000001">
    <property type="protein sequence ID" value="PAT44111.1"/>
    <property type="molecule type" value="Genomic_DNA"/>
</dbReference>
<dbReference type="InterPro" id="IPR000160">
    <property type="entry name" value="GGDEF_dom"/>
</dbReference>
<dbReference type="RefSeq" id="WP_095550839.1">
    <property type="nucleotide sequence ID" value="NZ_NSJE01000001.1"/>
</dbReference>
<dbReference type="SUPFAM" id="SSF55785">
    <property type="entry name" value="PYP-like sensor domain (PAS domain)"/>
    <property type="match status" value="2"/>
</dbReference>
<dbReference type="SUPFAM" id="SSF55073">
    <property type="entry name" value="Nucleotide cyclase"/>
    <property type="match status" value="1"/>
</dbReference>
<evidence type="ECO:0000313" key="6">
    <source>
        <dbReference type="Proteomes" id="UP000218439"/>
    </source>
</evidence>
<feature type="domain" description="EAL" evidence="3">
    <location>
        <begin position="772"/>
        <end position="1026"/>
    </location>
</feature>
<evidence type="ECO:0000313" key="5">
    <source>
        <dbReference type="EMBL" id="PAT44111.1"/>
    </source>
</evidence>
<comment type="caution">
    <text evidence="5">The sequence shown here is derived from an EMBL/GenBank/DDBJ whole genome shotgun (WGS) entry which is preliminary data.</text>
</comment>